<dbReference type="GO" id="GO:0016705">
    <property type="term" value="F:oxidoreductase activity, acting on paired donors, with incorporation or reduction of molecular oxygen"/>
    <property type="evidence" value="ECO:0007669"/>
    <property type="project" value="InterPro"/>
</dbReference>
<keyword evidence="1" id="KW-0408">Iron</keyword>
<keyword evidence="1" id="KW-0503">Monooxygenase</keyword>
<reference evidence="2 3" key="1">
    <citation type="journal article" date="2018" name="BMC Genomics">
        <title>The genome of Naegleria lovaniensis, the basis for a comparative approach to unravel pathogenicity factors of the human pathogenic amoeba N. fowleri.</title>
        <authorList>
            <person name="Liechti N."/>
            <person name="Schurch N."/>
            <person name="Bruggmann R."/>
            <person name="Wittwer M."/>
        </authorList>
    </citation>
    <scope>NUCLEOTIDE SEQUENCE [LARGE SCALE GENOMIC DNA]</scope>
    <source>
        <strain evidence="2 3">ATCC 30569</strain>
    </source>
</reference>
<evidence type="ECO:0000313" key="3">
    <source>
        <dbReference type="Proteomes" id="UP000816034"/>
    </source>
</evidence>
<evidence type="ECO:0000313" key="2">
    <source>
        <dbReference type="EMBL" id="KAG2386756.1"/>
    </source>
</evidence>
<gene>
    <name evidence="2" type="ORF">C9374_002500</name>
</gene>
<dbReference type="GO" id="GO:0005506">
    <property type="term" value="F:iron ion binding"/>
    <property type="evidence" value="ECO:0007669"/>
    <property type="project" value="InterPro"/>
</dbReference>
<dbReference type="Pfam" id="PF00067">
    <property type="entry name" value="p450"/>
    <property type="match status" value="1"/>
</dbReference>
<dbReference type="Proteomes" id="UP000816034">
    <property type="component" value="Unassembled WGS sequence"/>
</dbReference>
<organism evidence="2 3">
    <name type="scientific">Naegleria lovaniensis</name>
    <name type="common">Amoeba</name>
    <dbReference type="NCBI Taxonomy" id="51637"/>
    <lineage>
        <taxon>Eukaryota</taxon>
        <taxon>Discoba</taxon>
        <taxon>Heterolobosea</taxon>
        <taxon>Tetramitia</taxon>
        <taxon>Eutetramitia</taxon>
        <taxon>Vahlkampfiidae</taxon>
        <taxon>Naegleria</taxon>
    </lineage>
</organism>
<dbReference type="EMBL" id="PYSW02000015">
    <property type="protein sequence ID" value="KAG2386756.1"/>
    <property type="molecule type" value="Genomic_DNA"/>
</dbReference>
<dbReference type="Gene3D" id="1.10.630.10">
    <property type="entry name" value="Cytochrome P450"/>
    <property type="match status" value="1"/>
</dbReference>
<dbReference type="SUPFAM" id="SSF48264">
    <property type="entry name" value="Cytochrome P450"/>
    <property type="match status" value="1"/>
</dbReference>
<name>A0AA88KMQ2_NAELO</name>
<comment type="caution">
    <text evidence="2">The sequence shown here is derived from an EMBL/GenBank/DDBJ whole genome shotgun (WGS) entry which is preliminary data.</text>
</comment>
<dbReference type="InterPro" id="IPR017972">
    <property type="entry name" value="Cyt_P450_CS"/>
</dbReference>
<dbReference type="InterPro" id="IPR036396">
    <property type="entry name" value="Cyt_P450_sf"/>
</dbReference>
<dbReference type="AlphaFoldDB" id="A0AA88KMQ2"/>
<keyword evidence="1" id="KW-0560">Oxidoreductase</keyword>
<accession>A0AA88KMQ2</accession>
<dbReference type="GO" id="GO:0020037">
    <property type="term" value="F:heme binding"/>
    <property type="evidence" value="ECO:0007669"/>
    <property type="project" value="InterPro"/>
</dbReference>
<proteinExistence type="inferred from homology"/>
<protein>
    <recommendedName>
        <fullName evidence="4">Cytochrome P450</fullName>
    </recommendedName>
</protein>
<dbReference type="RefSeq" id="XP_044550748.1">
    <property type="nucleotide sequence ID" value="XM_044691926.1"/>
</dbReference>
<dbReference type="GeneID" id="68094956"/>
<dbReference type="PROSITE" id="PS00086">
    <property type="entry name" value="CYTOCHROME_P450"/>
    <property type="match status" value="1"/>
</dbReference>
<sequence>MICSYLPFGAGARVCLGQKFSLQEQKLFVIHLLSKYQVSLDTKKEGASEKPRMKLLGNTPFSLSDDTKLIFTERPIEIPLEYHLYEEDFDKQHITEGKSVGDTGVGLNADEEIPSTSREYHPLDIIHQVDNYQ</sequence>
<dbReference type="GO" id="GO:0004497">
    <property type="term" value="F:monooxygenase activity"/>
    <property type="evidence" value="ECO:0007669"/>
    <property type="project" value="UniProtKB-KW"/>
</dbReference>
<keyword evidence="3" id="KW-1185">Reference proteome</keyword>
<evidence type="ECO:0008006" key="4">
    <source>
        <dbReference type="Google" id="ProtNLM"/>
    </source>
</evidence>
<keyword evidence="1" id="KW-0349">Heme</keyword>
<dbReference type="InterPro" id="IPR001128">
    <property type="entry name" value="Cyt_P450"/>
</dbReference>
<evidence type="ECO:0000256" key="1">
    <source>
        <dbReference type="RuleBase" id="RU000461"/>
    </source>
</evidence>
<keyword evidence="1" id="KW-0479">Metal-binding</keyword>
<comment type="similarity">
    <text evidence="1">Belongs to the cytochrome P450 family.</text>
</comment>